<keyword evidence="3" id="KW-1185">Reference proteome</keyword>
<feature type="compositionally biased region" description="Polar residues" evidence="1">
    <location>
        <begin position="81"/>
        <end position="90"/>
    </location>
</feature>
<comment type="caution">
    <text evidence="2">The sequence shown here is derived from an EMBL/GenBank/DDBJ whole genome shotgun (WGS) entry which is preliminary data.</text>
</comment>
<proteinExistence type="predicted"/>
<evidence type="ECO:0000313" key="2">
    <source>
        <dbReference type="EMBL" id="KAJ8036363.1"/>
    </source>
</evidence>
<dbReference type="EMBL" id="JAIZAY010000009">
    <property type="protein sequence ID" value="KAJ8036363.1"/>
    <property type="molecule type" value="Genomic_DNA"/>
</dbReference>
<organism evidence="2 3">
    <name type="scientific">Holothuria leucospilota</name>
    <name type="common">Black long sea cucumber</name>
    <name type="synonym">Mertensiothuria leucospilota</name>
    <dbReference type="NCBI Taxonomy" id="206669"/>
    <lineage>
        <taxon>Eukaryota</taxon>
        <taxon>Metazoa</taxon>
        <taxon>Echinodermata</taxon>
        <taxon>Eleutherozoa</taxon>
        <taxon>Echinozoa</taxon>
        <taxon>Holothuroidea</taxon>
        <taxon>Aspidochirotacea</taxon>
        <taxon>Aspidochirotida</taxon>
        <taxon>Holothuriidae</taxon>
        <taxon>Holothuria</taxon>
    </lineage>
</organism>
<evidence type="ECO:0000313" key="3">
    <source>
        <dbReference type="Proteomes" id="UP001152320"/>
    </source>
</evidence>
<gene>
    <name evidence="2" type="ORF">HOLleu_20314</name>
</gene>
<dbReference type="InterPro" id="IPR021109">
    <property type="entry name" value="Peptidase_aspartic_dom_sf"/>
</dbReference>
<sequence length="586" mass="65268">MGSLYKFSLEQLKTVYEALTLGQKSDAVTTWGVIKSITQFLDREETAQRKTNLETLEKSLRGLTPTEGTTPDSEETKTDQAKTPSPTGPNIQLKDLAEALKKKDFKIQGQIGEPGHKGELIFPSLATQIEQGLKKGHEETEIVAGVVKAISYGLPLRAYLEGRPKITLPQLRKVLRAHYKERGSVELYQELVSAAQLPQETSYDFIIRAMDLRQKVLFASQEDKSTLQYDTRLVQDTFFQTLMTGLEEFVRIYLQPDLEDPNTSDEVLLEKLTVAVARNQVRQKKRLLSGVPVEVLWDTGAEVFLVSLGWWKSHLPTTPLRSLSELLETDLKLEMANGSPLPYLGWVEIQVTLSPEQSLSVPFLVTPDYLSEPIIGCNVIEEFLHNARGSDSANVNVTMTAIFSKLQSHKITKLMSIIESNEPDHLCTVKVGRLNVVVPPCQTIGVRCSIYMGPVPEQMTTLFEPDLEQPWPSALTVHEAVVGVTKGSSGRVTIHVTNNSNKDVVLPKRTTLGHLQLVRSIFSSEHLQAESLGEVSTEREIGTQPSVGEISSITPMDTTSQEQEGWDPQCMWVCSLLNNNSELRTC</sequence>
<protein>
    <submittedName>
        <fullName evidence="2">Uncharacterized protein</fullName>
    </submittedName>
</protein>
<dbReference type="SUPFAM" id="SSF50630">
    <property type="entry name" value="Acid proteases"/>
    <property type="match status" value="1"/>
</dbReference>
<reference evidence="2" key="1">
    <citation type="submission" date="2021-10" db="EMBL/GenBank/DDBJ databases">
        <title>Tropical sea cucumber genome reveals ecological adaptation and Cuvierian tubules defense mechanism.</title>
        <authorList>
            <person name="Chen T."/>
        </authorList>
    </citation>
    <scope>NUCLEOTIDE SEQUENCE</scope>
    <source>
        <strain evidence="2">Nanhai2018</strain>
        <tissue evidence="2">Muscle</tissue>
    </source>
</reference>
<feature type="region of interest" description="Disordered" evidence="1">
    <location>
        <begin position="532"/>
        <end position="563"/>
    </location>
</feature>
<evidence type="ECO:0000256" key="1">
    <source>
        <dbReference type="SAM" id="MobiDB-lite"/>
    </source>
</evidence>
<dbReference type="OrthoDB" id="8948907at2759"/>
<accession>A0A9Q1BZN8</accession>
<feature type="compositionally biased region" description="Polar residues" evidence="1">
    <location>
        <begin position="543"/>
        <end position="563"/>
    </location>
</feature>
<feature type="region of interest" description="Disordered" evidence="1">
    <location>
        <begin position="53"/>
        <end position="91"/>
    </location>
</feature>
<name>A0A9Q1BZN8_HOLLE</name>
<dbReference type="AlphaFoldDB" id="A0A9Q1BZN8"/>
<dbReference type="Proteomes" id="UP001152320">
    <property type="component" value="Chromosome 9"/>
</dbReference>